<dbReference type="OrthoDB" id="8069954at2"/>
<keyword evidence="1" id="KW-1133">Transmembrane helix</keyword>
<accession>A0A5R8K7N0</accession>
<proteinExistence type="predicted"/>
<gene>
    <name evidence="2" type="ORF">FEM03_22915</name>
</gene>
<evidence type="ECO:0000313" key="3">
    <source>
        <dbReference type="Proteomes" id="UP000306196"/>
    </source>
</evidence>
<keyword evidence="1" id="KW-0812">Transmembrane</keyword>
<organism evidence="2 3">
    <name type="scientific">Phragmitibacter flavus</name>
    <dbReference type="NCBI Taxonomy" id="2576071"/>
    <lineage>
        <taxon>Bacteria</taxon>
        <taxon>Pseudomonadati</taxon>
        <taxon>Verrucomicrobiota</taxon>
        <taxon>Verrucomicrobiia</taxon>
        <taxon>Verrucomicrobiales</taxon>
        <taxon>Verrucomicrobiaceae</taxon>
        <taxon>Phragmitibacter</taxon>
    </lineage>
</organism>
<dbReference type="EMBL" id="VAUV01000026">
    <property type="protein sequence ID" value="TLD68358.1"/>
    <property type="molecule type" value="Genomic_DNA"/>
</dbReference>
<dbReference type="Proteomes" id="UP000306196">
    <property type="component" value="Unassembled WGS sequence"/>
</dbReference>
<dbReference type="AlphaFoldDB" id="A0A5R8K7N0"/>
<protein>
    <submittedName>
        <fullName evidence="2">Uncharacterized protein</fullName>
    </submittedName>
</protein>
<evidence type="ECO:0000313" key="2">
    <source>
        <dbReference type="EMBL" id="TLD68358.1"/>
    </source>
</evidence>
<name>A0A5R8K7N0_9BACT</name>
<keyword evidence="3" id="KW-1185">Reference proteome</keyword>
<dbReference type="RefSeq" id="WP_138088651.1">
    <property type="nucleotide sequence ID" value="NZ_VAUV01000026.1"/>
</dbReference>
<reference evidence="2 3" key="1">
    <citation type="submission" date="2019-05" db="EMBL/GenBank/DDBJ databases">
        <title>Verrucobacter flavum gen. nov., sp. nov. a new member of the family Verrucomicrobiaceae.</title>
        <authorList>
            <person name="Szuroczki S."/>
            <person name="Abbaszade G."/>
            <person name="Szabo A."/>
            <person name="Felfoldi T."/>
            <person name="Schumann P."/>
            <person name="Boka K."/>
            <person name="Keki Z."/>
            <person name="Toumi M."/>
            <person name="Toth E."/>
        </authorList>
    </citation>
    <scope>NUCLEOTIDE SEQUENCE [LARGE SCALE GENOMIC DNA]</scope>
    <source>
        <strain evidence="2 3">MG-N-17</strain>
    </source>
</reference>
<comment type="caution">
    <text evidence="2">The sequence shown here is derived from an EMBL/GenBank/DDBJ whole genome shotgun (WGS) entry which is preliminary data.</text>
</comment>
<feature type="transmembrane region" description="Helical" evidence="1">
    <location>
        <begin position="21"/>
        <end position="43"/>
    </location>
</feature>
<keyword evidence="1" id="KW-0472">Membrane</keyword>
<feature type="transmembrane region" description="Helical" evidence="1">
    <location>
        <begin position="55"/>
        <end position="74"/>
    </location>
</feature>
<sequence length="247" mass="27394">MKHKISSVGSGSIDDGTQSNVVTYWVMFVLLGGAALGVLWMVRDNLTFDMESPDFNPIFLLAVFLGVFALVYLARALRWTLQQRRYGTSALDVRSGDGVGLLGEPLEGVVRTPKDLYPREGFKLVLRCYESHDFREPGEPEIRNVRSAVVWEETLVVPADGLASSRGIPFSFQLPATVGTPSRVERKAHDPNGIQFKFKAAIWIPGRGRKIINHNASPGHKQWELQVKAVSPEGKFETVFAVPVRMG</sequence>
<evidence type="ECO:0000256" key="1">
    <source>
        <dbReference type="SAM" id="Phobius"/>
    </source>
</evidence>